<gene>
    <name evidence="1" type="ORF">BJ508DRAFT_323653</name>
</gene>
<protein>
    <submittedName>
        <fullName evidence="1">Uncharacterized protein</fullName>
    </submittedName>
</protein>
<dbReference type="Proteomes" id="UP000275078">
    <property type="component" value="Unassembled WGS sequence"/>
</dbReference>
<accession>A0A3N4IRY9</accession>
<dbReference type="OrthoDB" id="76567at2759"/>
<dbReference type="AlphaFoldDB" id="A0A3N4IRY9"/>
<evidence type="ECO:0000313" key="1">
    <source>
        <dbReference type="EMBL" id="RPA84374.1"/>
    </source>
</evidence>
<dbReference type="EMBL" id="ML119659">
    <property type="protein sequence ID" value="RPA84374.1"/>
    <property type="molecule type" value="Genomic_DNA"/>
</dbReference>
<keyword evidence="2" id="KW-1185">Reference proteome</keyword>
<proteinExistence type="predicted"/>
<name>A0A3N4IRY9_ASCIM</name>
<evidence type="ECO:0000313" key="2">
    <source>
        <dbReference type="Proteomes" id="UP000275078"/>
    </source>
</evidence>
<sequence>MSLQKLDTEISAYAQSLGHQETFQDIKQFQELYKSAGDDKRPMQQSDRHFAVTVPQASAKALLEDADVSSDYEILYGNGVAILTITGEISEDIIWWVDHELEGYSNGLGLKRMASYTMELEQYQLDRPNATSIPRKPPLLVLKGLNADGPGLIVEIGTSESSHMLHLAAKWWLLNVASVQAVLLIEYDQAGRTIMLEKWTATKVGFETGRGFQYKVACECKLGLGWDVKGTDFDILPGSTDPLPLGSAAELLRNSTIPSTKQYAYSSGRLQVLAEYVMREKEPSLPVGGIRSSSSGRTCIF</sequence>
<organism evidence="1 2">
    <name type="scientific">Ascobolus immersus RN42</name>
    <dbReference type="NCBI Taxonomy" id="1160509"/>
    <lineage>
        <taxon>Eukaryota</taxon>
        <taxon>Fungi</taxon>
        <taxon>Dikarya</taxon>
        <taxon>Ascomycota</taxon>
        <taxon>Pezizomycotina</taxon>
        <taxon>Pezizomycetes</taxon>
        <taxon>Pezizales</taxon>
        <taxon>Ascobolaceae</taxon>
        <taxon>Ascobolus</taxon>
    </lineage>
</organism>
<reference evidence="1 2" key="1">
    <citation type="journal article" date="2018" name="Nat. Ecol. Evol.">
        <title>Pezizomycetes genomes reveal the molecular basis of ectomycorrhizal truffle lifestyle.</title>
        <authorList>
            <person name="Murat C."/>
            <person name="Payen T."/>
            <person name="Noel B."/>
            <person name="Kuo A."/>
            <person name="Morin E."/>
            <person name="Chen J."/>
            <person name="Kohler A."/>
            <person name="Krizsan K."/>
            <person name="Balestrini R."/>
            <person name="Da Silva C."/>
            <person name="Montanini B."/>
            <person name="Hainaut M."/>
            <person name="Levati E."/>
            <person name="Barry K.W."/>
            <person name="Belfiori B."/>
            <person name="Cichocki N."/>
            <person name="Clum A."/>
            <person name="Dockter R.B."/>
            <person name="Fauchery L."/>
            <person name="Guy J."/>
            <person name="Iotti M."/>
            <person name="Le Tacon F."/>
            <person name="Lindquist E.A."/>
            <person name="Lipzen A."/>
            <person name="Malagnac F."/>
            <person name="Mello A."/>
            <person name="Molinier V."/>
            <person name="Miyauchi S."/>
            <person name="Poulain J."/>
            <person name="Riccioni C."/>
            <person name="Rubini A."/>
            <person name="Sitrit Y."/>
            <person name="Splivallo R."/>
            <person name="Traeger S."/>
            <person name="Wang M."/>
            <person name="Zifcakova L."/>
            <person name="Wipf D."/>
            <person name="Zambonelli A."/>
            <person name="Paolocci F."/>
            <person name="Nowrousian M."/>
            <person name="Ottonello S."/>
            <person name="Baldrian P."/>
            <person name="Spatafora J.W."/>
            <person name="Henrissat B."/>
            <person name="Nagy L.G."/>
            <person name="Aury J.M."/>
            <person name="Wincker P."/>
            <person name="Grigoriev I.V."/>
            <person name="Bonfante P."/>
            <person name="Martin F.M."/>
        </authorList>
    </citation>
    <scope>NUCLEOTIDE SEQUENCE [LARGE SCALE GENOMIC DNA]</scope>
    <source>
        <strain evidence="1 2">RN42</strain>
    </source>
</reference>